<dbReference type="InterPro" id="IPR008969">
    <property type="entry name" value="CarboxyPept-like_regulatory"/>
</dbReference>
<gene>
    <name evidence="7" type="ORF">MON38_02605</name>
</gene>
<keyword evidence="2 4" id="KW-0472">Membrane</keyword>
<dbReference type="RefSeq" id="WP_241934572.1">
    <property type="nucleotide sequence ID" value="NZ_JALBGC010000001.1"/>
</dbReference>
<organism evidence="7 8">
    <name type="scientific">Hymenobacter cyanobacteriorum</name>
    <dbReference type="NCBI Taxonomy" id="2926463"/>
    <lineage>
        <taxon>Bacteria</taxon>
        <taxon>Pseudomonadati</taxon>
        <taxon>Bacteroidota</taxon>
        <taxon>Cytophagia</taxon>
        <taxon>Cytophagales</taxon>
        <taxon>Hymenobacteraceae</taxon>
        <taxon>Hymenobacter</taxon>
    </lineage>
</organism>
<dbReference type="PROSITE" id="PS51123">
    <property type="entry name" value="OMPA_2"/>
    <property type="match status" value="1"/>
</dbReference>
<protein>
    <submittedName>
        <fullName evidence="7">OmpA family protein</fullName>
    </submittedName>
</protein>
<dbReference type="InterPro" id="IPR006664">
    <property type="entry name" value="OMP_bac"/>
</dbReference>
<sequence length="668" mass="73561">MRFFLTLVLLMWGAGLQAQTAPEPAVFTDAAGRCQLTYASPWQLQKRPAAGAIATFRAGDTAAVTTLRIVPLPDDRRDFRLLGEGRPDSVLRRIQSLPLVQILRLDQRAGATFDEVAYDYSYGGTRPSVRTHVVGRQLWRGGYEFRVEYRARVSHDTSYLAAGQALLASFAFTGTPWASRRYDDQLCDGKMYGIAALRTVDGHREDDCRTIHEFVADDPTAAPRVHRRVLPFQSYALAKGFDNCLYSVTKAPTDAPERVYRYDPATRKGAYTDWVLPRQGPENVWISASTDDRGDLYFMASDANLLVRISPHDGKVSTVWTADPLRQAPFYPYIAFASAGTHGNFCLDDSNTMYLVYSTDGSLLKIDLPTQKPFAEQMFLSGLPARGGYSDLLMQNDAAGRRRMYLAGPHGLYTVDLARHQATRLRKGTYTDLAGCNLFRVVTPPRPAPPVPTTATFEGRVLDATTFQPLPAASLRLSRAEGSVGVLLSAKGDFAYTSTTPGRAYSYHAEYPGYFPADSTWPAAPGPLVRDVLLRPLAVGETLPLAQVQFEQSKAVLLPSSYPALGRLVRLLVDNPGLHIELRGHTDNVGPPEKNVILSEQRVSTVMAYLVGHGVEAPRITGLGLGGAEPIASNEQEATRRLNRRVEFRITGIDPPKVQSEMPEPLEP</sequence>
<evidence type="ECO:0000313" key="7">
    <source>
        <dbReference type="EMBL" id="MCI1186294.1"/>
    </source>
</evidence>
<evidence type="ECO:0000256" key="5">
    <source>
        <dbReference type="SAM" id="SignalP"/>
    </source>
</evidence>
<dbReference type="CDD" id="cd07185">
    <property type="entry name" value="OmpA_C-like"/>
    <property type="match status" value="1"/>
</dbReference>
<comment type="subcellular location">
    <subcellularLocation>
        <location evidence="1">Cell outer membrane</location>
    </subcellularLocation>
</comment>
<dbReference type="GO" id="GO:0009279">
    <property type="term" value="C:cell outer membrane"/>
    <property type="evidence" value="ECO:0007669"/>
    <property type="project" value="UniProtKB-SubCell"/>
</dbReference>
<evidence type="ECO:0000313" key="8">
    <source>
        <dbReference type="Proteomes" id="UP001139193"/>
    </source>
</evidence>
<keyword evidence="3" id="KW-0998">Cell outer membrane</keyword>
<dbReference type="SUPFAM" id="SSF103088">
    <property type="entry name" value="OmpA-like"/>
    <property type="match status" value="1"/>
</dbReference>
<evidence type="ECO:0000256" key="2">
    <source>
        <dbReference type="ARBA" id="ARBA00023136"/>
    </source>
</evidence>
<dbReference type="InterPro" id="IPR036737">
    <property type="entry name" value="OmpA-like_sf"/>
</dbReference>
<feature type="domain" description="OmpA-like" evidence="6">
    <location>
        <begin position="539"/>
        <end position="654"/>
    </location>
</feature>
<keyword evidence="5" id="KW-0732">Signal</keyword>
<dbReference type="Pfam" id="PF00691">
    <property type="entry name" value="OmpA"/>
    <property type="match status" value="1"/>
</dbReference>
<dbReference type="SUPFAM" id="SSF50969">
    <property type="entry name" value="YVTN repeat-like/Quinoprotein amine dehydrogenase"/>
    <property type="match status" value="1"/>
</dbReference>
<comment type="caution">
    <text evidence="7">The sequence shown here is derived from an EMBL/GenBank/DDBJ whole genome shotgun (WGS) entry which is preliminary data.</text>
</comment>
<evidence type="ECO:0000256" key="3">
    <source>
        <dbReference type="ARBA" id="ARBA00023237"/>
    </source>
</evidence>
<dbReference type="InterPro" id="IPR011044">
    <property type="entry name" value="Quino_amine_DH_bsu"/>
</dbReference>
<dbReference type="EMBL" id="JALBGC010000001">
    <property type="protein sequence ID" value="MCI1186294.1"/>
    <property type="molecule type" value="Genomic_DNA"/>
</dbReference>
<dbReference type="AlphaFoldDB" id="A0A9X2AH15"/>
<dbReference type="Proteomes" id="UP001139193">
    <property type="component" value="Unassembled WGS sequence"/>
</dbReference>
<dbReference type="PANTHER" id="PTHR30329:SF21">
    <property type="entry name" value="LIPOPROTEIN YIAD-RELATED"/>
    <property type="match status" value="1"/>
</dbReference>
<proteinExistence type="predicted"/>
<dbReference type="PRINTS" id="PR01021">
    <property type="entry name" value="OMPADOMAIN"/>
</dbReference>
<dbReference type="PANTHER" id="PTHR30329">
    <property type="entry name" value="STATOR ELEMENT OF FLAGELLAR MOTOR COMPLEX"/>
    <property type="match status" value="1"/>
</dbReference>
<keyword evidence="8" id="KW-1185">Reference proteome</keyword>
<accession>A0A9X2AH15</accession>
<name>A0A9X2AH15_9BACT</name>
<dbReference type="InterPro" id="IPR006665">
    <property type="entry name" value="OmpA-like"/>
</dbReference>
<evidence type="ECO:0000259" key="6">
    <source>
        <dbReference type="PROSITE" id="PS51123"/>
    </source>
</evidence>
<dbReference type="SUPFAM" id="SSF49464">
    <property type="entry name" value="Carboxypeptidase regulatory domain-like"/>
    <property type="match status" value="1"/>
</dbReference>
<feature type="signal peptide" evidence="5">
    <location>
        <begin position="1"/>
        <end position="20"/>
    </location>
</feature>
<reference evidence="7" key="1">
    <citation type="submission" date="2022-03" db="EMBL/GenBank/DDBJ databases">
        <title>Bacterial whole genome sequence for Hymenobacter sp. DH14.</title>
        <authorList>
            <person name="Le V."/>
        </authorList>
    </citation>
    <scope>NUCLEOTIDE SEQUENCE</scope>
    <source>
        <strain evidence="7">DH14</strain>
    </source>
</reference>
<dbReference type="Gene3D" id="3.30.1330.60">
    <property type="entry name" value="OmpA-like domain"/>
    <property type="match status" value="1"/>
</dbReference>
<evidence type="ECO:0000256" key="1">
    <source>
        <dbReference type="ARBA" id="ARBA00004442"/>
    </source>
</evidence>
<evidence type="ECO:0000256" key="4">
    <source>
        <dbReference type="PROSITE-ProRule" id="PRU00473"/>
    </source>
</evidence>
<feature type="chain" id="PRO_5040727430" evidence="5">
    <location>
        <begin position="21"/>
        <end position="668"/>
    </location>
</feature>
<dbReference type="InterPro" id="IPR050330">
    <property type="entry name" value="Bact_OuterMem_StrucFunc"/>
</dbReference>